<dbReference type="InterPro" id="IPR002699">
    <property type="entry name" value="V_ATPase_D"/>
</dbReference>
<feature type="region of interest" description="Disordered" evidence="6">
    <location>
        <begin position="1"/>
        <end position="26"/>
    </location>
</feature>
<dbReference type="NCBIfam" id="TIGR00309">
    <property type="entry name" value="V_ATPase_subD"/>
    <property type="match status" value="1"/>
</dbReference>
<feature type="coiled-coil region" evidence="5">
    <location>
        <begin position="173"/>
        <end position="200"/>
    </location>
</feature>
<keyword evidence="4" id="KW-0375">Hydrogen ion transport</keyword>
<comment type="caution">
    <text evidence="7">The sequence shown here is derived from an EMBL/GenBank/DDBJ whole genome shotgun (WGS) entry which is preliminary data.</text>
</comment>
<dbReference type="Pfam" id="PF01813">
    <property type="entry name" value="ATP-synt_D"/>
    <property type="match status" value="1"/>
</dbReference>
<evidence type="ECO:0000256" key="3">
    <source>
        <dbReference type="ARBA" id="ARBA00023065"/>
    </source>
</evidence>
<protein>
    <recommendedName>
        <fullName evidence="4">V-type ATP synthase subunit D</fullName>
    </recommendedName>
    <alternativeName>
        <fullName evidence="4">V-ATPase subunit D</fullName>
    </alternativeName>
</protein>
<comment type="similarity">
    <text evidence="1 4">Belongs to the V-ATPase D subunit family.</text>
</comment>
<dbReference type="Proteomes" id="UP000297851">
    <property type="component" value="Unassembled WGS sequence"/>
</dbReference>
<reference evidence="7 8" key="1">
    <citation type="submission" date="2019-03" db="EMBL/GenBank/DDBJ databases">
        <title>Genomics of glacier-inhabiting Cryobacterium strains.</title>
        <authorList>
            <person name="Liu Q."/>
            <person name="Xin Y.-H."/>
        </authorList>
    </citation>
    <scope>NUCLEOTIDE SEQUENCE [LARGE SCALE GENOMIC DNA]</scope>
    <source>
        <strain evidence="7 8">TMT2-16</strain>
    </source>
</reference>
<keyword evidence="8" id="KW-1185">Reference proteome</keyword>
<name>A0ABY2JG59_9MICO</name>
<dbReference type="PANTHER" id="PTHR11671">
    <property type="entry name" value="V-TYPE ATP SYNTHASE SUBUNIT D"/>
    <property type="match status" value="1"/>
</dbReference>
<evidence type="ECO:0000313" key="7">
    <source>
        <dbReference type="EMBL" id="TFD03165.1"/>
    </source>
</evidence>
<proteinExistence type="inferred from homology"/>
<dbReference type="HAMAP" id="MF_00271">
    <property type="entry name" value="ATP_synth_D_arch"/>
    <property type="match status" value="1"/>
</dbReference>
<gene>
    <name evidence="4" type="primary">atpD</name>
    <name evidence="7" type="ORF">E3T25_07520</name>
</gene>
<sequence length="245" mass="26952">MTSDRLQRLPEVSSGRVSSGRRPHRKTDCMEHVSATRSELLARRGQIKLAVQGRDLLSEKRAALMREFQRLGTSVLEAMREFERGAGVARRSLGEALALDGPEYVGSAAIAASASIGVELTARSVAGVRIAELSHDPVARSSMARGYGLPFSSARVDVAGDAFERQLDRLLDLAAVELTLRRLAEEIASTTRRVSALENVVVPRLEGERDFIALVLDERELEDRVRLMRAKSMRMNEPDEMAVVA</sequence>
<dbReference type="Gene3D" id="1.10.287.3240">
    <property type="match status" value="1"/>
</dbReference>
<organism evidence="7 8">
    <name type="scientific">Cryobacterium sandaracinum</name>
    <dbReference type="NCBI Taxonomy" id="1259247"/>
    <lineage>
        <taxon>Bacteria</taxon>
        <taxon>Bacillati</taxon>
        <taxon>Actinomycetota</taxon>
        <taxon>Actinomycetes</taxon>
        <taxon>Micrococcales</taxon>
        <taxon>Microbacteriaceae</taxon>
        <taxon>Cryobacterium</taxon>
    </lineage>
</organism>
<keyword evidence="3 4" id="KW-0406">Ion transport</keyword>
<comment type="function">
    <text evidence="4">Produces ATP from ADP in the presence of a proton gradient across the membrane.</text>
</comment>
<evidence type="ECO:0000256" key="1">
    <source>
        <dbReference type="ARBA" id="ARBA00005850"/>
    </source>
</evidence>
<keyword evidence="4" id="KW-0066">ATP synthesis</keyword>
<accession>A0ABY2JG59</accession>
<dbReference type="EMBL" id="SOGO01000022">
    <property type="protein sequence ID" value="TFD03165.1"/>
    <property type="molecule type" value="Genomic_DNA"/>
</dbReference>
<evidence type="ECO:0000256" key="6">
    <source>
        <dbReference type="SAM" id="MobiDB-lite"/>
    </source>
</evidence>
<keyword evidence="5" id="KW-0175">Coiled coil</keyword>
<evidence type="ECO:0000256" key="4">
    <source>
        <dbReference type="HAMAP-Rule" id="MF_00271"/>
    </source>
</evidence>
<keyword evidence="2 4" id="KW-0813">Transport</keyword>
<evidence type="ECO:0000256" key="5">
    <source>
        <dbReference type="SAM" id="Coils"/>
    </source>
</evidence>
<evidence type="ECO:0000313" key="8">
    <source>
        <dbReference type="Proteomes" id="UP000297851"/>
    </source>
</evidence>
<evidence type="ECO:0000256" key="2">
    <source>
        <dbReference type="ARBA" id="ARBA00022448"/>
    </source>
</evidence>